<gene>
    <name evidence="4" type="primary">LOC108615218</name>
</gene>
<evidence type="ECO:0000256" key="1">
    <source>
        <dbReference type="PROSITE-ProRule" id="PRU00023"/>
    </source>
</evidence>
<reference evidence="3" key="1">
    <citation type="journal article" date="1997" name="Nucleic Acids Res.">
        <title>tRNAscan-SE: a program for improved detection of transfer RNA genes in genomic sequence.</title>
        <authorList>
            <person name="Lowe T.M."/>
            <person name="Eddy S.R."/>
        </authorList>
    </citation>
    <scope>NUCLEOTIDE SEQUENCE [LARGE SCALE GENOMIC DNA]</scope>
</reference>
<dbReference type="PROSITE" id="PS50297">
    <property type="entry name" value="ANK_REP_REGION"/>
    <property type="match status" value="1"/>
</dbReference>
<dbReference type="PANTHER" id="PTHR18934">
    <property type="entry name" value="ATP-DEPENDENT RNA HELICASE"/>
    <property type="match status" value="1"/>
</dbReference>
<dbReference type="InterPro" id="IPR027417">
    <property type="entry name" value="P-loop_NTPase"/>
</dbReference>
<keyword evidence="3" id="KW-1185">Reference proteome</keyword>
<dbReference type="SUPFAM" id="SSF52540">
    <property type="entry name" value="P-loop containing nucleoside triphosphate hydrolases"/>
    <property type="match status" value="1"/>
</dbReference>
<dbReference type="Pfam" id="PF07717">
    <property type="entry name" value="OB_NTP_bind"/>
    <property type="match status" value="1"/>
</dbReference>
<dbReference type="InterPro" id="IPR007502">
    <property type="entry name" value="Helicase-assoc_dom"/>
</dbReference>
<feature type="repeat" description="ANK" evidence="1">
    <location>
        <begin position="402"/>
        <end position="434"/>
    </location>
</feature>
<dbReference type="PROSITE" id="PS51192">
    <property type="entry name" value="HELICASE_ATP_BIND_1"/>
    <property type="match status" value="1"/>
</dbReference>
<sequence length="1197" mass="137373">MDQTIQSKYISQQLLYFIAGRRCCQQFSCTFRTSEHSVLINAARALGLRSQLVLSHGQECVKVYRQTCNHYLEEPKSLTLAPSSVMSMFTLFARLSVGGKDDDCVANRWTIQAPSHYMSLPGLIQLDAKIRSSKRFTNALNNSRANEILDSINAHRVTVFDGNLSLDKSILFPLIILKDFNSQNKNARIICIEEEEIVAMYNCERFAECLGENIGETVGIQLPLNNNISSGTQAVYTTAQYYLRTLFNKNSNNKFNKISHFVVNDVHLHAPYTDILLYELKQALFMEQNLRIILLSQAGDSKQFVNYFGEGSNFLIKTSNMFKLNISYLEDIQQSVATEIIDKGPEVYKNQRQMFRNKNPRNIQLDKCLQAYEEIGTDVAIRPLLYAINYELVPVDYQHSVTGKTALYISAQLGMVHHLRLLLFMGANPNIVNECHENAITIAAANGHNECLDILNNFCLHGYVAKNAKPQFVDYDMIVDLIYLIYAKRRFSPGNILIILPTYYHLVKLNYMLLSNFLTGNLQEFSIFLLHKDMDKEYLHSLTKSQTKTCKIVLATDIVESMPIPITFQYLIDTACQMKPIYDGISNSTEERYEWAARDSLLRRQLLLDNGIDKAFSEKYCFRLMSREIFETLNEFSQPPMQTMQLDKICLTAKLLCPTVCISEYLAYTIAPPPPLSVHQTVAFLKKIEVLEESEAATLLGCRLIDLPVSCQLGRTLVFGILLQCLDPILTIVSSLCTADPLSLPFSDDIDSKWNKFTIYIQNCIKEERARLAEGHLSDHIIFVHLFQEWQANFQNENLSLCLTDEYDFVRNGLMEQVNLKRIKIINSLRASHLIHSNGQLCFQSINMQSKNWPMVKAALTGGMYPDICAVDQKRNTLHSCQSANVYLHSNSIFRKFLEPFKTTAHWLVCTKQKNIIRYATAVSPLAVAMFSGSENLSYSHSAEVLSPAKGDVNFFIDEWIWLIVSKFDFDLVMKIRQEFFKAYQYFLRYCCALDKWRNASTDPLKVLLFETLTKILEIEDDAAGFLHCSSFGLRPTFKLPYHYLLRINSHFTWQQTTCDSNNMHRMEKHYFLFYINDTPGSFYRESNASYIESVLGKFVRPIETSTRYIFVVLYSKNPDVVLSICRVQIQNDIFVLKEYFRNKIASREILQACASLNLAAPTFGGFHALTILEKKVGNLIMDLFAFRHHWIHTHNN</sequence>
<evidence type="ECO:0000313" key="3">
    <source>
        <dbReference type="Proteomes" id="UP000694904"/>
    </source>
</evidence>
<organism evidence="3 4">
    <name type="scientific">Drosophila arizonae</name>
    <name type="common">Fruit fly</name>
    <dbReference type="NCBI Taxonomy" id="7263"/>
    <lineage>
        <taxon>Eukaryota</taxon>
        <taxon>Metazoa</taxon>
        <taxon>Ecdysozoa</taxon>
        <taxon>Arthropoda</taxon>
        <taxon>Hexapoda</taxon>
        <taxon>Insecta</taxon>
        <taxon>Pterygota</taxon>
        <taxon>Neoptera</taxon>
        <taxon>Endopterygota</taxon>
        <taxon>Diptera</taxon>
        <taxon>Brachycera</taxon>
        <taxon>Muscomorpha</taxon>
        <taxon>Ephydroidea</taxon>
        <taxon>Drosophilidae</taxon>
        <taxon>Drosophila</taxon>
    </lineage>
</organism>
<reference evidence="4" key="3">
    <citation type="submission" date="2025-08" db="UniProtKB">
        <authorList>
            <consortium name="RefSeq"/>
        </authorList>
    </citation>
    <scope>IDENTIFICATION</scope>
    <source>
        <tissue evidence="4">Whole organism</tissue>
    </source>
</reference>
<dbReference type="SUPFAM" id="SSF48403">
    <property type="entry name" value="Ankyrin repeat"/>
    <property type="match status" value="1"/>
</dbReference>
<accession>A0ABM1PCW8</accession>
<dbReference type="GeneID" id="108615218"/>
<protein>
    <submittedName>
        <fullName evidence="4">Benign gonial cell neoplasm protein</fullName>
    </submittedName>
</protein>
<dbReference type="Gene3D" id="1.20.120.1080">
    <property type="match status" value="1"/>
</dbReference>
<dbReference type="Proteomes" id="UP000694904">
    <property type="component" value="Chromosome 5"/>
</dbReference>
<proteinExistence type="predicted"/>
<dbReference type="InterPro" id="IPR014001">
    <property type="entry name" value="Helicase_ATP-bd"/>
</dbReference>
<evidence type="ECO:0000259" key="2">
    <source>
        <dbReference type="PROSITE" id="PS51192"/>
    </source>
</evidence>
<dbReference type="Pfam" id="PF00023">
    <property type="entry name" value="Ank"/>
    <property type="match status" value="1"/>
</dbReference>
<name>A0ABM1PCW8_DROAR</name>
<dbReference type="InterPro" id="IPR002110">
    <property type="entry name" value="Ankyrin_rpt"/>
</dbReference>
<keyword evidence="1" id="KW-0040">ANK repeat</keyword>
<reference evidence="3" key="2">
    <citation type="journal article" date="2016" name="G3 (Bethesda)">
        <title>Genome Evolution in Three Species of Cactophilic Drosophila.</title>
        <authorList>
            <person name="Sanchez-Flores A."/>
            <person name="Penazola F."/>
            <person name="Carpinteyro-Ponce J."/>
            <person name="Nazario-Yepiz N."/>
            <person name="Abreu-Goodger C."/>
            <person name="Machado C.A."/>
            <person name="Markow T.A."/>
        </authorList>
    </citation>
    <scope>NUCLEOTIDE SEQUENCE [LARGE SCALE GENOMIC DNA]</scope>
</reference>
<dbReference type="InterPro" id="IPR011709">
    <property type="entry name" value="DEAD-box_helicase_OB_fold"/>
</dbReference>
<dbReference type="Pfam" id="PF21010">
    <property type="entry name" value="HA2_C"/>
    <property type="match status" value="1"/>
</dbReference>
<evidence type="ECO:0000313" key="4">
    <source>
        <dbReference type="RefSeq" id="XP_017865054.1"/>
    </source>
</evidence>
<dbReference type="PANTHER" id="PTHR18934:SF213">
    <property type="entry name" value="3'-5' RNA HELICASE YTHDC2"/>
    <property type="match status" value="1"/>
</dbReference>
<dbReference type="PROSITE" id="PS50088">
    <property type="entry name" value="ANK_REPEAT"/>
    <property type="match status" value="1"/>
</dbReference>
<dbReference type="InterPro" id="IPR036770">
    <property type="entry name" value="Ankyrin_rpt-contain_sf"/>
</dbReference>
<dbReference type="SMART" id="SM00847">
    <property type="entry name" value="HA2"/>
    <property type="match status" value="1"/>
</dbReference>
<feature type="domain" description="Helicase ATP-binding" evidence="2">
    <location>
        <begin position="149"/>
        <end position="296"/>
    </location>
</feature>
<dbReference type="Gene3D" id="1.25.40.20">
    <property type="entry name" value="Ankyrin repeat-containing domain"/>
    <property type="match status" value="1"/>
</dbReference>
<dbReference type="Gene3D" id="3.40.50.300">
    <property type="entry name" value="P-loop containing nucleotide triphosphate hydrolases"/>
    <property type="match status" value="2"/>
</dbReference>
<dbReference type="RefSeq" id="XP_017865054.1">
    <property type="nucleotide sequence ID" value="XM_018009565.1"/>
</dbReference>